<feature type="signal peptide" evidence="2">
    <location>
        <begin position="1"/>
        <end position="20"/>
    </location>
</feature>
<proteinExistence type="predicted"/>
<feature type="region of interest" description="Disordered" evidence="1">
    <location>
        <begin position="143"/>
        <end position="166"/>
    </location>
</feature>
<keyword evidence="4" id="KW-1185">Reference proteome</keyword>
<dbReference type="Proteomes" id="UP000325787">
    <property type="component" value="Chromosome"/>
</dbReference>
<feature type="compositionally biased region" description="Polar residues" evidence="1">
    <location>
        <begin position="149"/>
        <end position="166"/>
    </location>
</feature>
<evidence type="ECO:0000313" key="3">
    <source>
        <dbReference type="EMBL" id="QFZ18604.1"/>
    </source>
</evidence>
<dbReference type="AlphaFoldDB" id="A0A5Q0GYL5"/>
<keyword evidence="2" id="KW-0732">Signal</keyword>
<organism evidence="3 4">
    <name type="scientific">Saccharothrix syringae</name>
    <name type="common">Nocardiopsis syringae</name>
    <dbReference type="NCBI Taxonomy" id="103733"/>
    <lineage>
        <taxon>Bacteria</taxon>
        <taxon>Bacillati</taxon>
        <taxon>Actinomycetota</taxon>
        <taxon>Actinomycetes</taxon>
        <taxon>Pseudonocardiales</taxon>
        <taxon>Pseudonocardiaceae</taxon>
        <taxon>Saccharothrix</taxon>
    </lineage>
</organism>
<feature type="chain" id="PRO_5038408380" description="Ricin B lectin domain-containing protein" evidence="2">
    <location>
        <begin position="21"/>
        <end position="166"/>
    </location>
</feature>
<dbReference type="EMBL" id="CP034550">
    <property type="protein sequence ID" value="QFZ18604.1"/>
    <property type="molecule type" value="Genomic_DNA"/>
</dbReference>
<dbReference type="Gene3D" id="2.80.10.50">
    <property type="match status" value="1"/>
</dbReference>
<dbReference type="RefSeq" id="WP_153278121.1">
    <property type="nucleotide sequence ID" value="NZ_CP034550.1"/>
</dbReference>
<evidence type="ECO:0000313" key="4">
    <source>
        <dbReference type="Proteomes" id="UP000325787"/>
    </source>
</evidence>
<evidence type="ECO:0008006" key="5">
    <source>
        <dbReference type="Google" id="ProtNLM"/>
    </source>
</evidence>
<dbReference type="KEGG" id="ssyi:EKG83_15055"/>
<name>A0A5Q0GYL5_SACSY</name>
<reference evidence="4" key="1">
    <citation type="journal article" date="2021" name="Curr. Microbiol.">
        <title>Complete genome of nocamycin-producing strain Saccharothrix syringae NRRL B-16468 reveals the biosynthetic potential for secondary metabolites.</title>
        <authorList>
            <person name="Mo X."/>
            <person name="Yang S."/>
        </authorList>
    </citation>
    <scope>NUCLEOTIDE SEQUENCE [LARGE SCALE GENOMIC DNA]</scope>
    <source>
        <strain evidence="4">ATCC 51364 / DSM 43886 / JCM 6844 / KCTC 9398 / NBRC 14523 / NRRL B-16468 / INA 2240</strain>
    </source>
</reference>
<protein>
    <recommendedName>
        <fullName evidence="5">Ricin B lectin domain-containing protein</fullName>
    </recommendedName>
</protein>
<evidence type="ECO:0000256" key="1">
    <source>
        <dbReference type="SAM" id="MobiDB-lite"/>
    </source>
</evidence>
<dbReference type="SUPFAM" id="SSF50370">
    <property type="entry name" value="Ricin B-like lectins"/>
    <property type="match status" value="1"/>
</dbReference>
<dbReference type="PROSITE" id="PS50231">
    <property type="entry name" value="RICIN_B_LECTIN"/>
    <property type="match status" value="1"/>
</dbReference>
<sequence>MLKKLLALTTGVAALTGALAVNAPSADALTTLVIKSELTSNCLADNGSDLLVQRRCSSGQFSVFVSAPDAFTWYATSTGTGKMRLRNHNGMCLDNDGWWPYFGNCVAGDSGQEWNITSCATTDAELVSNGKYLTAWPDGGLSMRGPDQNLGNPDSRQWRVSTSPWC</sequence>
<accession>A0A5Q0GYL5</accession>
<evidence type="ECO:0000256" key="2">
    <source>
        <dbReference type="SAM" id="SignalP"/>
    </source>
</evidence>
<dbReference type="InterPro" id="IPR035992">
    <property type="entry name" value="Ricin_B-like_lectins"/>
</dbReference>
<gene>
    <name evidence="3" type="ORF">EKG83_15055</name>
</gene>